<dbReference type="Proteomes" id="UP000233551">
    <property type="component" value="Unassembled WGS sequence"/>
</dbReference>
<dbReference type="STRING" id="22663.A0A2I0IIN3"/>
<evidence type="ECO:0000313" key="3">
    <source>
        <dbReference type="Proteomes" id="UP000233551"/>
    </source>
</evidence>
<reference evidence="2 3" key="1">
    <citation type="submission" date="2017-11" db="EMBL/GenBank/DDBJ databases">
        <title>De-novo sequencing of pomegranate (Punica granatum L.) genome.</title>
        <authorList>
            <person name="Akparov Z."/>
            <person name="Amiraslanov A."/>
            <person name="Hajiyeva S."/>
            <person name="Abbasov M."/>
            <person name="Kaur K."/>
            <person name="Hamwieh A."/>
            <person name="Solovyev V."/>
            <person name="Salamov A."/>
            <person name="Braich B."/>
            <person name="Kosarev P."/>
            <person name="Mahmoud A."/>
            <person name="Hajiyev E."/>
            <person name="Babayeva S."/>
            <person name="Izzatullayeva V."/>
            <person name="Mammadov A."/>
            <person name="Mammadov A."/>
            <person name="Sharifova S."/>
            <person name="Ojaghi J."/>
            <person name="Eynullazada K."/>
            <person name="Bayramov B."/>
            <person name="Abdulazimova A."/>
            <person name="Shahmuradov I."/>
        </authorList>
    </citation>
    <scope>NUCLEOTIDE SEQUENCE [LARGE SCALE GENOMIC DNA]</scope>
    <source>
        <strain evidence="3">cv. AG2017</strain>
        <tissue evidence="2">Leaf</tissue>
    </source>
</reference>
<accession>A0A2I0IIN3</accession>
<evidence type="ECO:0008006" key="4">
    <source>
        <dbReference type="Google" id="ProtNLM"/>
    </source>
</evidence>
<comment type="caution">
    <text evidence="2">The sequence shown here is derived from an EMBL/GenBank/DDBJ whole genome shotgun (WGS) entry which is preliminary data.</text>
</comment>
<keyword evidence="3" id="KW-1185">Reference proteome</keyword>
<feature type="non-terminal residue" evidence="2">
    <location>
        <position position="115"/>
    </location>
</feature>
<feature type="region of interest" description="Disordered" evidence="1">
    <location>
        <begin position="1"/>
        <end position="38"/>
    </location>
</feature>
<evidence type="ECO:0000313" key="2">
    <source>
        <dbReference type="EMBL" id="PKI43852.1"/>
    </source>
</evidence>
<proteinExistence type="predicted"/>
<dbReference type="Gene3D" id="3.30.200.20">
    <property type="entry name" value="Phosphorylase Kinase, domain 1"/>
    <property type="match status" value="1"/>
</dbReference>
<protein>
    <recommendedName>
        <fullName evidence="4">Protein kinase domain-containing protein</fullName>
    </recommendedName>
</protein>
<sequence>MEKAEKVRGKGNIKETPQKATFKPGKVRSSQVGPTVRAAEAREPSINASGMMGFLSRLKACLSKLRSGGLASAVDGAHEDDSSGLFFELRSLQIATNFFSELNQLGHGGFGPVYK</sequence>
<dbReference type="EMBL" id="PGOL01002963">
    <property type="protein sequence ID" value="PKI43852.1"/>
    <property type="molecule type" value="Genomic_DNA"/>
</dbReference>
<feature type="compositionally biased region" description="Basic and acidic residues" evidence="1">
    <location>
        <begin position="1"/>
        <end position="17"/>
    </location>
</feature>
<evidence type="ECO:0000256" key="1">
    <source>
        <dbReference type="SAM" id="MobiDB-lite"/>
    </source>
</evidence>
<name>A0A2I0IIN3_PUNGR</name>
<gene>
    <name evidence="2" type="ORF">CRG98_035686</name>
</gene>
<organism evidence="2 3">
    <name type="scientific">Punica granatum</name>
    <name type="common">Pomegranate</name>
    <dbReference type="NCBI Taxonomy" id="22663"/>
    <lineage>
        <taxon>Eukaryota</taxon>
        <taxon>Viridiplantae</taxon>
        <taxon>Streptophyta</taxon>
        <taxon>Embryophyta</taxon>
        <taxon>Tracheophyta</taxon>
        <taxon>Spermatophyta</taxon>
        <taxon>Magnoliopsida</taxon>
        <taxon>eudicotyledons</taxon>
        <taxon>Gunneridae</taxon>
        <taxon>Pentapetalae</taxon>
        <taxon>rosids</taxon>
        <taxon>malvids</taxon>
        <taxon>Myrtales</taxon>
        <taxon>Lythraceae</taxon>
        <taxon>Punica</taxon>
    </lineage>
</organism>
<dbReference type="AlphaFoldDB" id="A0A2I0IIN3"/>